<gene>
    <name evidence="1" type="ORF">NAPIS_ORF00940</name>
</gene>
<protein>
    <submittedName>
        <fullName evidence="1">Uncharacterized protein</fullName>
    </submittedName>
</protein>
<evidence type="ECO:0000313" key="1">
    <source>
        <dbReference type="EMBL" id="EQB61483.1"/>
    </source>
</evidence>
<dbReference type="VEuPathDB" id="MicrosporidiaDB:NAPIS_ORF00940"/>
<evidence type="ECO:0000313" key="2">
    <source>
        <dbReference type="Proteomes" id="UP000053780"/>
    </source>
</evidence>
<sequence>MIFLLLYTLYTSRVTISPYKDYSLALSYTKLGNNISVFDFQNISRINKQRIYCLTPLLVPLTQNLYRLYFCGELLHINEGVLTITNSLDERSELEIYPFDEYFTIGKYGKCLHYFGDKLFLRDCDRTVKYQLFRIEKIKVPFSESMDVDHVSNEIMFDRAMRDFSFNHNSEYVVDVIDKLNRMNIFH</sequence>
<organism evidence="1 2">
    <name type="scientific">Vairimorpha apis BRL 01</name>
    <dbReference type="NCBI Taxonomy" id="1037528"/>
    <lineage>
        <taxon>Eukaryota</taxon>
        <taxon>Fungi</taxon>
        <taxon>Fungi incertae sedis</taxon>
        <taxon>Microsporidia</taxon>
        <taxon>Nosematidae</taxon>
        <taxon>Vairimorpha</taxon>
    </lineage>
</organism>
<keyword evidence="2" id="KW-1185">Reference proteome</keyword>
<accession>T0LAX1</accession>
<proteinExistence type="predicted"/>
<dbReference type="OrthoDB" id="10466104at2759"/>
<dbReference type="EMBL" id="KE647135">
    <property type="protein sequence ID" value="EQB61483.1"/>
    <property type="molecule type" value="Genomic_DNA"/>
</dbReference>
<dbReference type="Proteomes" id="UP000053780">
    <property type="component" value="Unassembled WGS sequence"/>
</dbReference>
<name>T0LAX1_9MICR</name>
<dbReference type="AlphaFoldDB" id="T0LAX1"/>
<reference evidence="1 2" key="1">
    <citation type="journal article" date="2013" name="BMC Genomics">
        <title>Genome sequencing and comparative genomics of honey bee microsporidia, Nosema apis reveal novel insights into host-parasite interactions.</title>
        <authorList>
            <person name="Chen Yp."/>
            <person name="Pettis J.S."/>
            <person name="Zhao Y."/>
            <person name="Liu X."/>
            <person name="Tallon L.J."/>
            <person name="Sadzewicz L.D."/>
            <person name="Li R."/>
            <person name="Zheng H."/>
            <person name="Huang S."/>
            <person name="Zhang X."/>
            <person name="Hamilton M.C."/>
            <person name="Pernal S.F."/>
            <person name="Melathopoulos A.P."/>
            <person name="Yan X."/>
            <person name="Evans J.D."/>
        </authorList>
    </citation>
    <scope>NUCLEOTIDE SEQUENCE [LARGE SCALE GENOMIC DNA]</scope>
    <source>
        <strain evidence="1 2">BRL 01</strain>
    </source>
</reference>
<dbReference type="HOGENOM" id="CLU_1448103_0_0_1"/>